<accession>A0A410H538</accession>
<protein>
    <submittedName>
        <fullName evidence="1">Uncharacterized protein</fullName>
    </submittedName>
</protein>
<keyword evidence="2" id="KW-1185">Reference proteome</keyword>
<dbReference type="AlphaFoldDB" id="A0A410H538"/>
<sequence>MPGRNHTVEAGFLDALPASYRDAAADLLHFYRLSQLLDMRQNGVYPEVQDRFDLKPIQWFEILDAVILTKVSYFDVTTQMSPKHINKLLEITAFALHHPGAPLSEIYQLVEKDYHFFADWLKQVQEVRMEFVKHAKAKGLL</sequence>
<evidence type="ECO:0000313" key="1">
    <source>
        <dbReference type="EMBL" id="QAB16006.1"/>
    </source>
</evidence>
<evidence type="ECO:0000313" key="2">
    <source>
        <dbReference type="Proteomes" id="UP000285478"/>
    </source>
</evidence>
<dbReference type="Proteomes" id="UP000285478">
    <property type="component" value="Chromosome"/>
</dbReference>
<organism evidence="1 2">
    <name type="scientific">Hydrogenovibrio thermophilus</name>
    <dbReference type="NCBI Taxonomy" id="265883"/>
    <lineage>
        <taxon>Bacteria</taxon>
        <taxon>Pseudomonadati</taxon>
        <taxon>Pseudomonadota</taxon>
        <taxon>Gammaproteobacteria</taxon>
        <taxon>Thiotrichales</taxon>
        <taxon>Piscirickettsiaceae</taxon>
        <taxon>Hydrogenovibrio</taxon>
    </lineage>
</organism>
<dbReference type="RefSeq" id="WP_029938790.1">
    <property type="nucleotide sequence ID" value="NZ_CP035033.1"/>
</dbReference>
<name>A0A410H538_9GAMM</name>
<dbReference type="KEGG" id="htr:EPV75_10170"/>
<reference evidence="1 2" key="1">
    <citation type="journal article" date="2018" name="Environ. Microbiol.">
        <title>Genomes of ubiquitous marine and hypersaline Hydrogenovibrio, Thiomicrorhabdus and Thiomicrospira spp. encode a diversity of mechanisms to sustain chemolithoautotrophy in heterogeneous environments.</title>
        <authorList>
            <person name="Scott K.M."/>
            <person name="Williams J."/>
            <person name="Porter C.M.B."/>
            <person name="Russel S."/>
            <person name="Harmer T.L."/>
            <person name="Paul J.H."/>
            <person name="Antonen K.M."/>
            <person name="Bridges M.K."/>
            <person name="Camper G.J."/>
            <person name="Campla C.K."/>
            <person name="Casella L.G."/>
            <person name="Chase E."/>
            <person name="Conrad J.W."/>
            <person name="Cruz M.C."/>
            <person name="Dunlap D.S."/>
            <person name="Duran L."/>
            <person name="Fahsbender E.M."/>
            <person name="Goldsmith D.B."/>
            <person name="Keeley R.F."/>
            <person name="Kondoff M.R."/>
            <person name="Kussy B.I."/>
            <person name="Lane M.K."/>
            <person name="Lawler S."/>
            <person name="Leigh B.A."/>
            <person name="Lewis C."/>
            <person name="Lostal L.M."/>
            <person name="Marking D."/>
            <person name="Mancera P.A."/>
            <person name="McClenthan E.C."/>
            <person name="McIntyre E.A."/>
            <person name="Mine J.A."/>
            <person name="Modi S."/>
            <person name="Moore B.D."/>
            <person name="Morgan W.A."/>
            <person name="Nelson K.M."/>
            <person name="Nguyen K.N."/>
            <person name="Ogburn N."/>
            <person name="Parrino D.G."/>
            <person name="Pedapudi A.D."/>
            <person name="Pelham R.P."/>
            <person name="Preece A.M."/>
            <person name="Rampersad E.A."/>
            <person name="Richardson J.C."/>
            <person name="Rodgers C.M."/>
            <person name="Schaffer B.L."/>
            <person name="Sheridan N.E."/>
            <person name="Solone M.R."/>
            <person name="Staley Z.R."/>
            <person name="Tabuchi M."/>
            <person name="Waide R.J."/>
            <person name="Wanjugi P.W."/>
            <person name="Young S."/>
            <person name="Clum A."/>
            <person name="Daum C."/>
            <person name="Huntemann M."/>
            <person name="Ivanova N."/>
            <person name="Kyrpides N."/>
            <person name="Mikhailova N."/>
            <person name="Palaniappan K."/>
            <person name="Pillay M."/>
            <person name="Reddy T.B.K."/>
            <person name="Shapiro N."/>
            <person name="Stamatis D."/>
            <person name="Varghese N."/>
            <person name="Woyke T."/>
            <person name="Boden R."/>
            <person name="Freyermuth S.K."/>
            <person name="Kerfeld C.A."/>
        </authorList>
    </citation>
    <scope>NUCLEOTIDE SEQUENCE [LARGE SCALE GENOMIC DNA]</scope>
    <source>
        <strain evidence="1 2">JR-2</strain>
    </source>
</reference>
<proteinExistence type="predicted"/>
<gene>
    <name evidence="1" type="ORF">EPV75_10170</name>
</gene>
<dbReference type="EMBL" id="CP035033">
    <property type="protein sequence ID" value="QAB16006.1"/>
    <property type="molecule type" value="Genomic_DNA"/>
</dbReference>